<organism evidence="2 3">
    <name type="scientific">Paramuricea clavata</name>
    <name type="common">Red gorgonian</name>
    <name type="synonym">Violescent sea-whip</name>
    <dbReference type="NCBI Taxonomy" id="317549"/>
    <lineage>
        <taxon>Eukaryota</taxon>
        <taxon>Metazoa</taxon>
        <taxon>Cnidaria</taxon>
        <taxon>Anthozoa</taxon>
        <taxon>Octocorallia</taxon>
        <taxon>Malacalcyonacea</taxon>
        <taxon>Plexauridae</taxon>
        <taxon>Paramuricea</taxon>
    </lineage>
</organism>
<dbReference type="AlphaFoldDB" id="A0A7D9LKP8"/>
<dbReference type="Proteomes" id="UP001152795">
    <property type="component" value="Unassembled WGS sequence"/>
</dbReference>
<accession>A0A7D9LKP8</accession>
<gene>
    <name evidence="2" type="ORF">PACLA_8A003315</name>
</gene>
<comment type="caution">
    <text evidence="2">The sequence shown here is derived from an EMBL/GenBank/DDBJ whole genome shotgun (WGS) entry which is preliminary data.</text>
</comment>
<protein>
    <submittedName>
        <fullName evidence="2">Uncharacterized protein</fullName>
    </submittedName>
</protein>
<dbReference type="EMBL" id="CACRXK020020248">
    <property type="protein sequence ID" value="CAB4034593.1"/>
    <property type="molecule type" value="Genomic_DNA"/>
</dbReference>
<reference evidence="2" key="1">
    <citation type="submission" date="2020-04" db="EMBL/GenBank/DDBJ databases">
        <authorList>
            <person name="Alioto T."/>
            <person name="Alioto T."/>
            <person name="Gomez Garrido J."/>
        </authorList>
    </citation>
    <scope>NUCLEOTIDE SEQUENCE</scope>
    <source>
        <strain evidence="2">A484AB</strain>
    </source>
</reference>
<evidence type="ECO:0000256" key="1">
    <source>
        <dbReference type="SAM" id="MobiDB-lite"/>
    </source>
</evidence>
<evidence type="ECO:0000313" key="3">
    <source>
        <dbReference type="Proteomes" id="UP001152795"/>
    </source>
</evidence>
<feature type="region of interest" description="Disordered" evidence="1">
    <location>
        <begin position="1"/>
        <end position="21"/>
    </location>
</feature>
<proteinExistence type="predicted"/>
<keyword evidence="3" id="KW-1185">Reference proteome</keyword>
<name>A0A7D9LKP8_PARCT</name>
<evidence type="ECO:0000313" key="2">
    <source>
        <dbReference type="EMBL" id="CAB4034593.1"/>
    </source>
</evidence>
<sequence length="159" mass="18408">MATSHNSKRSTSSSNSQQLNGVNDEKRLKSTCLYIQEGELFWKGGYDDLQELIKRDLNLSGKWLSSGGESKEFIHRDFVLKWQGKSKQRLIVVKDDQESYLTNELKLYASEMDDENTCFDSEAGEDELVEHMVAEIIDQDEYTTSHIMLQFKTTRIRNN</sequence>
<feature type="compositionally biased region" description="Low complexity" evidence="1">
    <location>
        <begin position="1"/>
        <end position="16"/>
    </location>
</feature>